<keyword evidence="1" id="KW-0805">Transcription regulation</keyword>
<dbReference type="PROSITE" id="PS50995">
    <property type="entry name" value="HTH_MARR_2"/>
    <property type="match status" value="1"/>
</dbReference>
<dbReference type="OrthoDB" id="582199at2"/>
<reference evidence="5 6" key="1">
    <citation type="submission" date="2019-12" db="EMBL/GenBank/DDBJ databases">
        <title>Genomic-based taxomic classification of the family Erythrobacteraceae.</title>
        <authorList>
            <person name="Xu L."/>
        </authorList>
    </citation>
    <scope>NUCLEOTIDE SEQUENCE [LARGE SCALE GENOMIC DNA]</scope>
    <source>
        <strain evidence="5 6">MCCC 1K01500</strain>
    </source>
</reference>
<dbReference type="GO" id="GO:0003700">
    <property type="term" value="F:DNA-binding transcription factor activity"/>
    <property type="evidence" value="ECO:0007669"/>
    <property type="project" value="InterPro"/>
</dbReference>
<dbReference type="Pfam" id="PF01047">
    <property type="entry name" value="MarR"/>
    <property type="match status" value="1"/>
</dbReference>
<dbReference type="GO" id="GO:0003677">
    <property type="term" value="F:DNA binding"/>
    <property type="evidence" value="ECO:0007669"/>
    <property type="project" value="UniProtKB-KW"/>
</dbReference>
<comment type="caution">
    <text evidence="5">The sequence shown here is derived from an EMBL/GenBank/DDBJ whole genome shotgun (WGS) entry which is preliminary data.</text>
</comment>
<dbReference type="SMART" id="SM00347">
    <property type="entry name" value="HTH_MARR"/>
    <property type="match status" value="1"/>
</dbReference>
<protein>
    <submittedName>
        <fullName evidence="5">MarR family transcriptional regulator</fullName>
    </submittedName>
</protein>
<dbReference type="PRINTS" id="PR00598">
    <property type="entry name" value="HTHMARR"/>
</dbReference>
<keyword evidence="2" id="KW-0238">DNA-binding</keyword>
<dbReference type="InterPro" id="IPR036390">
    <property type="entry name" value="WH_DNA-bd_sf"/>
</dbReference>
<proteinExistence type="predicted"/>
<dbReference type="EMBL" id="WTYM01000038">
    <property type="protein sequence ID" value="MXO59781.1"/>
    <property type="molecule type" value="Genomic_DNA"/>
</dbReference>
<sequence>MRLTILLVLVARRWRTILDEKLRPTGQSSARMEALSAILNSPDRSAQVEIAKRLRIEGPTLTRMIDTLEKDGLVTRMPDPADRRSKLLKLTQEGEETLHDIFNLADTYRARLLDGVPAEDKAAVSRFLTGLLDRLDTGLPGDDA</sequence>
<keyword evidence="3" id="KW-0804">Transcription</keyword>
<feature type="domain" description="HTH marR-type" evidence="4">
    <location>
        <begin position="1"/>
        <end position="133"/>
    </location>
</feature>
<keyword evidence="6" id="KW-1185">Reference proteome</keyword>
<dbReference type="AlphaFoldDB" id="A0A6I4SV57"/>
<dbReference type="GO" id="GO:0006950">
    <property type="term" value="P:response to stress"/>
    <property type="evidence" value="ECO:0007669"/>
    <property type="project" value="TreeGrafter"/>
</dbReference>
<name>A0A6I4SV57_9SPHN</name>
<dbReference type="InterPro" id="IPR036388">
    <property type="entry name" value="WH-like_DNA-bd_sf"/>
</dbReference>
<evidence type="ECO:0000256" key="2">
    <source>
        <dbReference type="ARBA" id="ARBA00023125"/>
    </source>
</evidence>
<evidence type="ECO:0000256" key="1">
    <source>
        <dbReference type="ARBA" id="ARBA00023015"/>
    </source>
</evidence>
<dbReference type="PANTHER" id="PTHR33164:SF64">
    <property type="entry name" value="TRANSCRIPTIONAL REGULATOR SLYA"/>
    <property type="match status" value="1"/>
</dbReference>
<organism evidence="5 6">
    <name type="scientific">Croceibacterium salegens</name>
    <dbReference type="NCBI Taxonomy" id="1737568"/>
    <lineage>
        <taxon>Bacteria</taxon>
        <taxon>Pseudomonadati</taxon>
        <taxon>Pseudomonadota</taxon>
        <taxon>Alphaproteobacteria</taxon>
        <taxon>Sphingomonadales</taxon>
        <taxon>Erythrobacteraceae</taxon>
        <taxon>Croceibacterium</taxon>
    </lineage>
</organism>
<evidence type="ECO:0000256" key="3">
    <source>
        <dbReference type="ARBA" id="ARBA00023163"/>
    </source>
</evidence>
<dbReference type="InterPro" id="IPR000835">
    <property type="entry name" value="HTH_MarR-typ"/>
</dbReference>
<evidence type="ECO:0000259" key="4">
    <source>
        <dbReference type="PROSITE" id="PS50995"/>
    </source>
</evidence>
<dbReference type="PROSITE" id="PS01117">
    <property type="entry name" value="HTH_MARR_1"/>
    <property type="match status" value="1"/>
</dbReference>
<evidence type="ECO:0000313" key="6">
    <source>
        <dbReference type="Proteomes" id="UP000433652"/>
    </source>
</evidence>
<dbReference type="Proteomes" id="UP000433652">
    <property type="component" value="Unassembled WGS sequence"/>
</dbReference>
<dbReference type="Gene3D" id="1.10.10.10">
    <property type="entry name" value="Winged helix-like DNA-binding domain superfamily/Winged helix DNA-binding domain"/>
    <property type="match status" value="1"/>
</dbReference>
<dbReference type="InterPro" id="IPR023187">
    <property type="entry name" value="Tscrpt_reg_MarR-type_CS"/>
</dbReference>
<dbReference type="PANTHER" id="PTHR33164">
    <property type="entry name" value="TRANSCRIPTIONAL REGULATOR, MARR FAMILY"/>
    <property type="match status" value="1"/>
</dbReference>
<dbReference type="SUPFAM" id="SSF46785">
    <property type="entry name" value="Winged helix' DNA-binding domain"/>
    <property type="match status" value="1"/>
</dbReference>
<gene>
    <name evidence="5" type="ORF">GRI89_09540</name>
</gene>
<evidence type="ECO:0000313" key="5">
    <source>
        <dbReference type="EMBL" id="MXO59781.1"/>
    </source>
</evidence>
<accession>A0A6I4SV57</accession>
<dbReference type="InterPro" id="IPR039422">
    <property type="entry name" value="MarR/SlyA-like"/>
</dbReference>